<evidence type="ECO:0000313" key="4">
    <source>
        <dbReference type="RefSeq" id="XP_018966296.2"/>
    </source>
</evidence>
<organism evidence="4">
    <name type="scientific">Cyprinus carpio</name>
    <name type="common">Common carp</name>
    <dbReference type="NCBI Taxonomy" id="7962"/>
    <lineage>
        <taxon>Eukaryota</taxon>
        <taxon>Metazoa</taxon>
        <taxon>Chordata</taxon>
        <taxon>Craniata</taxon>
        <taxon>Vertebrata</taxon>
        <taxon>Euteleostomi</taxon>
        <taxon>Actinopterygii</taxon>
        <taxon>Neopterygii</taxon>
        <taxon>Teleostei</taxon>
        <taxon>Ostariophysi</taxon>
        <taxon>Cypriniformes</taxon>
        <taxon>Cyprinidae</taxon>
        <taxon>Cyprininae</taxon>
        <taxon>Cyprinus</taxon>
    </lineage>
</organism>
<dbReference type="AlphaFoldDB" id="A0A9Q9VF01"/>
<sequence>MEIFQTRILHLNLCVMITLLTNADYSKSNQEQRIQQHINKTVFVGETVTLHCNKTEFDEDFIWKMNNSFIFSLDYYSNRTMRNFSSNRIHIDSTAPRELTIHQIQASDAGNYTCYPAAIRWTLTTTENQIRPKSPKEMPLHIIIIIISCCGVIVICLIITISICIHRRWKNSKDSSQREAGQDFSQAPVRGRIQTHNSQYFERYNSVYGQI</sequence>
<feature type="domain" description="Ig-like" evidence="3">
    <location>
        <begin position="45"/>
        <end position="114"/>
    </location>
</feature>
<keyword evidence="2" id="KW-0732">Signal</keyword>
<dbReference type="InterPro" id="IPR003599">
    <property type="entry name" value="Ig_sub"/>
</dbReference>
<evidence type="ECO:0000256" key="1">
    <source>
        <dbReference type="SAM" id="Phobius"/>
    </source>
</evidence>
<dbReference type="Pfam" id="PF13927">
    <property type="entry name" value="Ig_3"/>
    <property type="match status" value="1"/>
</dbReference>
<proteinExistence type="predicted"/>
<keyword evidence="1" id="KW-0472">Membrane</keyword>
<evidence type="ECO:0000256" key="2">
    <source>
        <dbReference type="SAM" id="SignalP"/>
    </source>
</evidence>
<dbReference type="OrthoDB" id="8915654at2759"/>
<dbReference type="RefSeq" id="XP_018966296.2">
    <property type="nucleotide sequence ID" value="XM_019110751.2"/>
</dbReference>
<dbReference type="GeneID" id="109097068"/>
<keyword evidence="1" id="KW-0812">Transmembrane</keyword>
<evidence type="ECO:0000259" key="3">
    <source>
        <dbReference type="PROSITE" id="PS50835"/>
    </source>
</evidence>
<feature type="chain" id="PRO_5040313789" evidence="2">
    <location>
        <begin position="29"/>
        <end position="211"/>
    </location>
</feature>
<dbReference type="Proteomes" id="UP001155660">
    <property type="component" value="Chromosome B9"/>
</dbReference>
<feature type="transmembrane region" description="Helical" evidence="1">
    <location>
        <begin position="140"/>
        <end position="165"/>
    </location>
</feature>
<dbReference type="InterPro" id="IPR007110">
    <property type="entry name" value="Ig-like_dom"/>
</dbReference>
<accession>A0A9Q9VF01</accession>
<gene>
    <name evidence="4" type="primary">LOC109097068</name>
</gene>
<dbReference type="PROSITE" id="PS50835">
    <property type="entry name" value="IG_LIKE"/>
    <property type="match status" value="1"/>
</dbReference>
<keyword evidence="1" id="KW-1133">Transmembrane helix</keyword>
<dbReference type="SMART" id="SM00409">
    <property type="entry name" value="IG"/>
    <property type="match status" value="1"/>
</dbReference>
<name>A0A9Q9VF01_CYPCA</name>
<feature type="signal peptide" evidence="2">
    <location>
        <begin position="1"/>
        <end position="28"/>
    </location>
</feature>
<dbReference type="KEGG" id="ccar:109097068"/>
<reference evidence="4" key="1">
    <citation type="submission" date="2025-08" db="UniProtKB">
        <authorList>
            <consortium name="RefSeq"/>
        </authorList>
    </citation>
    <scope>IDENTIFICATION</scope>
    <source>
        <tissue evidence="4">Muscle</tissue>
    </source>
</reference>
<protein>
    <submittedName>
        <fullName evidence="4">Uncharacterized protein LOC109097068</fullName>
    </submittedName>
</protein>